<evidence type="ECO:0000313" key="2">
    <source>
        <dbReference type="Proteomes" id="UP000551353"/>
    </source>
</evidence>
<dbReference type="Pfam" id="PF13384">
    <property type="entry name" value="HTH_23"/>
    <property type="match status" value="1"/>
</dbReference>
<protein>
    <submittedName>
        <fullName evidence="1">DNA invertase Pin-like site-specific DNA recombinase</fullName>
    </submittedName>
</protein>
<dbReference type="InterPro" id="IPR009057">
    <property type="entry name" value="Homeodomain-like_sf"/>
</dbReference>
<dbReference type="Proteomes" id="UP000551353">
    <property type="component" value="Unassembled WGS sequence"/>
</dbReference>
<comment type="caution">
    <text evidence="1">The sequence shown here is derived from an EMBL/GenBank/DDBJ whole genome shotgun (WGS) entry which is preliminary data.</text>
</comment>
<evidence type="ECO:0000313" key="1">
    <source>
        <dbReference type="EMBL" id="MBB4231831.1"/>
    </source>
</evidence>
<accession>A0ABR6IVA1</accession>
<organism evidence="1 2">
    <name type="scientific">Rhizobium mongolense</name>
    <dbReference type="NCBI Taxonomy" id="57676"/>
    <lineage>
        <taxon>Bacteria</taxon>
        <taxon>Pseudomonadati</taxon>
        <taxon>Pseudomonadota</taxon>
        <taxon>Alphaproteobacteria</taxon>
        <taxon>Hyphomicrobiales</taxon>
        <taxon>Rhizobiaceae</taxon>
        <taxon>Rhizobium/Agrobacterium group</taxon>
        <taxon>Rhizobium</taxon>
    </lineage>
</organism>
<sequence length="88" mass="9755">MRTGISITLTPSDRQRLEAVASNRNTAQHVWRAVVVLLSADGVCTTEVVRRTGTSKTCVRRWQKRSCRKVSTACCATRLALPDQAAWP</sequence>
<reference evidence="1 2" key="1">
    <citation type="submission" date="2020-08" db="EMBL/GenBank/DDBJ databases">
        <title>Genomic Encyclopedia of Type Strains, Phase IV (KMG-V): Genome sequencing to study the core and pangenomes of soil and plant-associated prokaryotes.</title>
        <authorList>
            <person name="Whitman W."/>
        </authorList>
    </citation>
    <scope>NUCLEOTIDE SEQUENCE [LARGE SCALE GENOMIC DNA]</scope>
    <source>
        <strain evidence="1 2">SEMIA 4087</strain>
    </source>
</reference>
<name>A0ABR6IVA1_9HYPH</name>
<gene>
    <name evidence="1" type="ORF">GGD56_005723</name>
</gene>
<keyword evidence="2" id="KW-1185">Reference proteome</keyword>
<dbReference type="SUPFAM" id="SSF46689">
    <property type="entry name" value="Homeodomain-like"/>
    <property type="match status" value="1"/>
</dbReference>
<proteinExistence type="predicted"/>
<dbReference type="EMBL" id="JACIFX010000009">
    <property type="protein sequence ID" value="MBB4231831.1"/>
    <property type="molecule type" value="Genomic_DNA"/>
</dbReference>